<evidence type="ECO:0000313" key="4">
    <source>
        <dbReference type="Proteomes" id="UP000001070"/>
    </source>
</evidence>
<dbReference type="STRING" id="7222.B4K120"/>
<dbReference type="InParanoid" id="B4K120"/>
<dbReference type="SMR" id="B4K120"/>
<proteinExistence type="predicted"/>
<dbReference type="OrthoDB" id="5984396at2759"/>
<feature type="coiled-coil region" evidence="2">
    <location>
        <begin position="148"/>
        <end position="302"/>
    </location>
</feature>
<sequence length="360" mass="41418">MELVADRLKVDDKKRLVSEPLIIETDKEDADAGIGAGYGVVTPTSEPDITMDGVTEAKAIELKSMSRLVKSPEENVRETTNSANGIVFDDDVDLDIEKFAIKGAMPKHLTDLDEAAAAEEKRLIQQLSKDDFAQDYLLQNIFMLQLRLVEAQKALQAERDEKHELHKSIEKLALELQDVRGRQEELRSAKQEAVPRENLERRLSELRTELEHLQRNKEISEVKMSHVMLKKMLAETNTELGHAEQYEAEVHNERKKARVESKQLNIKQDVAMKEAYSLKREKNDLELQITQLKKEMEKMHTLMMKHARQFHRADTNQLRAACFGQDRFCRSYWKLLKADGIFIEALESAQNDTCSYQEAL</sequence>
<accession>B4K120</accession>
<dbReference type="eggNOG" id="ENOG502QSJ6">
    <property type="taxonomic scope" value="Eukaryota"/>
</dbReference>
<dbReference type="PANTHER" id="PTHR46292:SF1">
    <property type="entry name" value="COILED-COIL DOMAIN-CONTAINING PROTEIN 102A"/>
    <property type="match status" value="1"/>
</dbReference>
<dbReference type="Proteomes" id="UP000001070">
    <property type="component" value="Unassembled WGS sequence"/>
</dbReference>
<evidence type="ECO:0000256" key="2">
    <source>
        <dbReference type="SAM" id="Coils"/>
    </source>
</evidence>
<protein>
    <submittedName>
        <fullName evidence="3">GH23570</fullName>
    </submittedName>
</protein>
<name>B4K120_DROGR</name>
<keyword evidence="1 2" id="KW-0175">Coiled coil</keyword>
<evidence type="ECO:0000313" key="3">
    <source>
        <dbReference type="EMBL" id="EDW05016.1"/>
    </source>
</evidence>
<keyword evidence="4" id="KW-1185">Reference proteome</keyword>
<gene>
    <name evidence="3" type="primary">Dgri\GH23570</name>
    <name evidence="3" type="ORF">Dgri_GH23570</name>
</gene>
<dbReference type="AlphaFoldDB" id="B4K120"/>
<dbReference type="PANTHER" id="PTHR46292">
    <property type="entry name" value="COILED-COIL DOMAIN-CONTAINING PROTEIN 102A"/>
    <property type="match status" value="1"/>
</dbReference>
<dbReference type="PhylomeDB" id="B4K120"/>
<evidence type="ECO:0000256" key="1">
    <source>
        <dbReference type="ARBA" id="ARBA00023054"/>
    </source>
</evidence>
<dbReference type="EMBL" id="CH916689">
    <property type="protein sequence ID" value="EDW05016.1"/>
    <property type="molecule type" value="Genomic_DNA"/>
</dbReference>
<organism evidence="4">
    <name type="scientific">Drosophila grimshawi</name>
    <name type="common">Hawaiian fruit fly</name>
    <name type="synonym">Idiomyia grimshawi</name>
    <dbReference type="NCBI Taxonomy" id="7222"/>
    <lineage>
        <taxon>Eukaryota</taxon>
        <taxon>Metazoa</taxon>
        <taxon>Ecdysozoa</taxon>
        <taxon>Arthropoda</taxon>
        <taxon>Hexapoda</taxon>
        <taxon>Insecta</taxon>
        <taxon>Pterygota</taxon>
        <taxon>Neoptera</taxon>
        <taxon>Endopterygota</taxon>
        <taxon>Diptera</taxon>
        <taxon>Brachycera</taxon>
        <taxon>Muscomorpha</taxon>
        <taxon>Ephydroidea</taxon>
        <taxon>Drosophilidae</taxon>
        <taxon>Drosophila</taxon>
        <taxon>Hawaiian Drosophila</taxon>
    </lineage>
</organism>
<dbReference type="HOGENOM" id="CLU_770019_0_0_1"/>
<reference evidence="3 4" key="1">
    <citation type="journal article" date="2007" name="Nature">
        <title>Evolution of genes and genomes on the Drosophila phylogeny.</title>
        <authorList>
            <consortium name="Drosophila 12 Genomes Consortium"/>
            <person name="Clark A.G."/>
            <person name="Eisen M.B."/>
            <person name="Smith D.R."/>
            <person name="Bergman C.M."/>
            <person name="Oliver B."/>
            <person name="Markow T.A."/>
            <person name="Kaufman T.C."/>
            <person name="Kellis M."/>
            <person name="Gelbart W."/>
            <person name="Iyer V.N."/>
            <person name="Pollard D.A."/>
            <person name="Sackton T.B."/>
            <person name="Larracuente A.M."/>
            <person name="Singh N.D."/>
            <person name="Abad J.P."/>
            <person name="Abt D.N."/>
            <person name="Adryan B."/>
            <person name="Aguade M."/>
            <person name="Akashi H."/>
            <person name="Anderson W.W."/>
            <person name="Aquadro C.F."/>
            <person name="Ardell D.H."/>
            <person name="Arguello R."/>
            <person name="Artieri C.G."/>
            <person name="Barbash D.A."/>
            <person name="Barker D."/>
            <person name="Barsanti P."/>
            <person name="Batterham P."/>
            <person name="Batzoglou S."/>
            <person name="Begun D."/>
            <person name="Bhutkar A."/>
            <person name="Blanco E."/>
            <person name="Bosak S.A."/>
            <person name="Bradley R.K."/>
            <person name="Brand A.D."/>
            <person name="Brent M.R."/>
            <person name="Brooks A.N."/>
            <person name="Brown R.H."/>
            <person name="Butlin R.K."/>
            <person name="Caggese C."/>
            <person name="Calvi B.R."/>
            <person name="Bernardo de Carvalho A."/>
            <person name="Caspi A."/>
            <person name="Castrezana S."/>
            <person name="Celniker S.E."/>
            <person name="Chang J.L."/>
            <person name="Chapple C."/>
            <person name="Chatterji S."/>
            <person name="Chinwalla A."/>
            <person name="Civetta A."/>
            <person name="Clifton S.W."/>
            <person name="Comeron J.M."/>
            <person name="Costello J.C."/>
            <person name="Coyne J.A."/>
            <person name="Daub J."/>
            <person name="David R.G."/>
            <person name="Delcher A.L."/>
            <person name="Delehaunty K."/>
            <person name="Do C.B."/>
            <person name="Ebling H."/>
            <person name="Edwards K."/>
            <person name="Eickbush T."/>
            <person name="Evans J.D."/>
            <person name="Filipski A."/>
            <person name="Findeiss S."/>
            <person name="Freyhult E."/>
            <person name="Fulton L."/>
            <person name="Fulton R."/>
            <person name="Garcia A.C."/>
            <person name="Gardiner A."/>
            <person name="Garfield D.A."/>
            <person name="Garvin B.E."/>
            <person name="Gibson G."/>
            <person name="Gilbert D."/>
            <person name="Gnerre S."/>
            <person name="Godfrey J."/>
            <person name="Good R."/>
            <person name="Gotea V."/>
            <person name="Gravely B."/>
            <person name="Greenberg A.J."/>
            <person name="Griffiths-Jones S."/>
            <person name="Gross S."/>
            <person name="Guigo R."/>
            <person name="Gustafson E.A."/>
            <person name="Haerty W."/>
            <person name="Hahn M.W."/>
            <person name="Halligan D.L."/>
            <person name="Halpern A.L."/>
            <person name="Halter G.M."/>
            <person name="Han M.V."/>
            <person name="Heger A."/>
            <person name="Hillier L."/>
            <person name="Hinrichs A.S."/>
            <person name="Holmes I."/>
            <person name="Hoskins R.A."/>
            <person name="Hubisz M.J."/>
            <person name="Hultmark D."/>
            <person name="Huntley M.A."/>
            <person name="Jaffe D.B."/>
            <person name="Jagadeeshan S."/>
            <person name="Jeck W.R."/>
            <person name="Johnson J."/>
            <person name="Jones C.D."/>
            <person name="Jordan W.C."/>
            <person name="Karpen G.H."/>
            <person name="Kataoka E."/>
            <person name="Keightley P.D."/>
            <person name="Kheradpour P."/>
            <person name="Kirkness E.F."/>
            <person name="Koerich L.B."/>
            <person name="Kristiansen K."/>
            <person name="Kudrna D."/>
            <person name="Kulathinal R.J."/>
            <person name="Kumar S."/>
            <person name="Kwok R."/>
            <person name="Lander E."/>
            <person name="Langley C.H."/>
            <person name="Lapoint R."/>
            <person name="Lazzaro B.P."/>
            <person name="Lee S.J."/>
            <person name="Levesque L."/>
            <person name="Li R."/>
            <person name="Lin C.F."/>
            <person name="Lin M.F."/>
            <person name="Lindblad-Toh K."/>
            <person name="Llopart A."/>
            <person name="Long M."/>
            <person name="Low L."/>
            <person name="Lozovsky E."/>
            <person name="Lu J."/>
            <person name="Luo M."/>
            <person name="Machado C.A."/>
            <person name="Makalowski W."/>
            <person name="Marzo M."/>
            <person name="Matsuda M."/>
            <person name="Matzkin L."/>
            <person name="McAllister B."/>
            <person name="McBride C.S."/>
            <person name="McKernan B."/>
            <person name="McKernan K."/>
            <person name="Mendez-Lago M."/>
            <person name="Minx P."/>
            <person name="Mollenhauer M.U."/>
            <person name="Montooth K."/>
            <person name="Mount S.M."/>
            <person name="Mu X."/>
            <person name="Myers E."/>
            <person name="Negre B."/>
            <person name="Newfeld S."/>
            <person name="Nielsen R."/>
            <person name="Noor M.A."/>
            <person name="O'Grady P."/>
            <person name="Pachter L."/>
            <person name="Papaceit M."/>
            <person name="Parisi M.J."/>
            <person name="Parisi M."/>
            <person name="Parts L."/>
            <person name="Pedersen J.S."/>
            <person name="Pesole G."/>
            <person name="Phillippy A.M."/>
            <person name="Ponting C.P."/>
            <person name="Pop M."/>
            <person name="Porcelli D."/>
            <person name="Powell J.R."/>
            <person name="Prohaska S."/>
            <person name="Pruitt K."/>
            <person name="Puig M."/>
            <person name="Quesneville H."/>
            <person name="Ram K.R."/>
            <person name="Rand D."/>
            <person name="Rasmussen M.D."/>
            <person name="Reed L.K."/>
            <person name="Reenan R."/>
            <person name="Reily A."/>
            <person name="Remington K.A."/>
            <person name="Rieger T.T."/>
            <person name="Ritchie M.G."/>
            <person name="Robin C."/>
            <person name="Rogers Y.H."/>
            <person name="Rohde C."/>
            <person name="Rozas J."/>
            <person name="Rubenfield M.J."/>
            <person name="Ruiz A."/>
            <person name="Russo S."/>
            <person name="Salzberg S.L."/>
            <person name="Sanchez-Gracia A."/>
            <person name="Saranga D.J."/>
            <person name="Sato H."/>
            <person name="Schaeffer S.W."/>
            <person name="Schatz M.C."/>
            <person name="Schlenke T."/>
            <person name="Schwartz R."/>
            <person name="Segarra C."/>
            <person name="Singh R.S."/>
            <person name="Sirot L."/>
            <person name="Sirota M."/>
            <person name="Sisneros N.B."/>
            <person name="Smith C.D."/>
            <person name="Smith T.F."/>
            <person name="Spieth J."/>
            <person name="Stage D.E."/>
            <person name="Stark A."/>
            <person name="Stephan W."/>
            <person name="Strausberg R.L."/>
            <person name="Strempel S."/>
            <person name="Sturgill D."/>
            <person name="Sutton G."/>
            <person name="Sutton G.G."/>
            <person name="Tao W."/>
            <person name="Teichmann S."/>
            <person name="Tobari Y.N."/>
            <person name="Tomimura Y."/>
            <person name="Tsolas J.M."/>
            <person name="Valente V.L."/>
            <person name="Venter E."/>
            <person name="Venter J.C."/>
            <person name="Vicario S."/>
            <person name="Vieira F.G."/>
            <person name="Vilella A.J."/>
            <person name="Villasante A."/>
            <person name="Walenz B."/>
            <person name="Wang J."/>
            <person name="Wasserman M."/>
            <person name="Watts T."/>
            <person name="Wilson D."/>
            <person name="Wilson R.K."/>
            <person name="Wing R.A."/>
            <person name="Wolfner M.F."/>
            <person name="Wong A."/>
            <person name="Wong G.K."/>
            <person name="Wu C.I."/>
            <person name="Wu G."/>
            <person name="Yamamoto D."/>
            <person name="Yang H.P."/>
            <person name="Yang S.P."/>
            <person name="Yorke J.A."/>
            <person name="Yoshida K."/>
            <person name="Zdobnov E."/>
            <person name="Zhang P."/>
            <person name="Zhang Y."/>
            <person name="Zimin A.V."/>
            <person name="Baldwin J."/>
            <person name="Abdouelleil A."/>
            <person name="Abdulkadir J."/>
            <person name="Abebe A."/>
            <person name="Abera B."/>
            <person name="Abreu J."/>
            <person name="Acer S.C."/>
            <person name="Aftuck L."/>
            <person name="Alexander A."/>
            <person name="An P."/>
            <person name="Anderson E."/>
            <person name="Anderson S."/>
            <person name="Arachi H."/>
            <person name="Azer M."/>
            <person name="Bachantsang P."/>
            <person name="Barry A."/>
            <person name="Bayul T."/>
            <person name="Berlin A."/>
            <person name="Bessette D."/>
            <person name="Bloom T."/>
            <person name="Blye J."/>
            <person name="Boguslavskiy L."/>
            <person name="Bonnet C."/>
            <person name="Boukhgalter B."/>
            <person name="Bourzgui I."/>
            <person name="Brown A."/>
            <person name="Cahill P."/>
            <person name="Channer S."/>
            <person name="Cheshatsang Y."/>
            <person name="Chuda L."/>
            <person name="Citroen M."/>
            <person name="Collymore A."/>
            <person name="Cooke P."/>
            <person name="Costello M."/>
            <person name="D'Aco K."/>
            <person name="Daza R."/>
            <person name="De Haan G."/>
            <person name="DeGray S."/>
            <person name="DeMaso C."/>
            <person name="Dhargay N."/>
            <person name="Dooley K."/>
            <person name="Dooley E."/>
            <person name="Doricent M."/>
            <person name="Dorje P."/>
            <person name="Dorjee K."/>
            <person name="Dupes A."/>
            <person name="Elong R."/>
            <person name="Falk J."/>
            <person name="Farina A."/>
            <person name="Faro S."/>
            <person name="Ferguson D."/>
            <person name="Fisher S."/>
            <person name="Foley C.D."/>
            <person name="Franke A."/>
            <person name="Friedrich D."/>
            <person name="Gadbois L."/>
            <person name="Gearin G."/>
            <person name="Gearin C.R."/>
            <person name="Giannoukos G."/>
            <person name="Goode T."/>
            <person name="Graham J."/>
            <person name="Grandbois E."/>
            <person name="Grewal S."/>
            <person name="Gyaltsen K."/>
            <person name="Hafez N."/>
            <person name="Hagos B."/>
            <person name="Hall J."/>
            <person name="Henson C."/>
            <person name="Hollinger A."/>
            <person name="Honan T."/>
            <person name="Huard M.D."/>
            <person name="Hughes L."/>
            <person name="Hurhula B."/>
            <person name="Husby M.E."/>
            <person name="Kamat A."/>
            <person name="Kanga B."/>
            <person name="Kashin S."/>
            <person name="Khazanovich D."/>
            <person name="Kisner P."/>
            <person name="Lance K."/>
            <person name="Lara M."/>
            <person name="Lee W."/>
            <person name="Lennon N."/>
            <person name="Letendre F."/>
            <person name="LeVine R."/>
            <person name="Lipovsky A."/>
            <person name="Liu X."/>
            <person name="Liu J."/>
            <person name="Liu S."/>
            <person name="Lokyitsang T."/>
            <person name="Lokyitsang Y."/>
            <person name="Lubonja R."/>
            <person name="Lui A."/>
            <person name="MacDonald P."/>
            <person name="Magnisalis V."/>
            <person name="Maru K."/>
            <person name="Matthews C."/>
            <person name="McCusker W."/>
            <person name="McDonough S."/>
            <person name="Mehta T."/>
            <person name="Meldrim J."/>
            <person name="Meneus L."/>
            <person name="Mihai O."/>
            <person name="Mihalev A."/>
            <person name="Mihova T."/>
            <person name="Mittelman R."/>
            <person name="Mlenga V."/>
            <person name="Montmayeur A."/>
            <person name="Mulrain L."/>
            <person name="Navidi A."/>
            <person name="Naylor J."/>
            <person name="Negash T."/>
            <person name="Nguyen T."/>
            <person name="Nguyen N."/>
            <person name="Nicol R."/>
            <person name="Norbu C."/>
            <person name="Norbu N."/>
            <person name="Novod N."/>
            <person name="O'Neill B."/>
            <person name="Osman S."/>
            <person name="Markiewicz E."/>
            <person name="Oyono O.L."/>
            <person name="Patti C."/>
            <person name="Phunkhang P."/>
            <person name="Pierre F."/>
            <person name="Priest M."/>
            <person name="Raghuraman S."/>
            <person name="Rege F."/>
            <person name="Reyes R."/>
            <person name="Rise C."/>
            <person name="Rogov P."/>
            <person name="Ross K."/>
            <person name="Ryan E."/>
            <person name="Settipalli S."/>
            <person name="Shea T."/>
            <person name="Sherpa N."/>
            <person name="Shi L."/>
            <person name="Shih D."/>
            <person name="Sparrow T."/>
            <person name="Spaulding J."/>
            <person name="Stalker J."/>
            <person name="Stange-Thomann N."/>
            <person name="Stavropoulos S."/>
            <person name="Stone C."/>
            <person name="Strader C."/>
            <person name="Tesfaye S."/>
            <person name="Thomson T."/>
            <person name="Thoulutsang Y."/>
            <person name="Thoulutsang D."/>
            <person name="Topham K."/>
            <person name="Topping I."/>
            <person name="Tsamla T."/>
            <person name="Vassiliev H."/>
            <person name="Vo A."/>
            <person name="Wangchuk T."/>
            <person name="Wangdi T."/>
            <person name="Weiand M."/>
            <person name="Wilkinson J."/>
            <person name="Wilson A."/>
            <person name="Yadav S."/>
            <person name="Young G."/>
            <person name="Yu Q."/>
            <person name="Zembek L."/>
            <person name="Zhong D."/>
            <person name="Zimmer A."/>
            <person name="Zwirko Z."/>
            <person name="Jaffe D.B."/>
            <person name="Alvarez P."/>
            <person name="Brockman W."/>
            <person name="Butler J."/>
            <person name="Chin C."/>
            <person name="Gnerre S."/>
            <person name="Grabherr M."/>
            <person name="Kleber M."/>
            <person name="Mauceli E."/>
            <person name="MacCallum I."/>
        </authorList>
    </citation>
    <scope>NUCLEOTIDE SEQUENCE [LARGE SCALE GENOMIC DNA]</scope>
    <source>
        <strain evidence="4">Tucson 15287-2541.00</strain>
    </source>
</reference>